<organism evidence="1">
    <name type="scientific">Menopon gallinae</name>
    <name type="common">poultry shaft louse</name>
    <dbReference type="NCBI Taxonomy" id="328185"/>
    <lineage>
        <taxon>Eukaryota</taxon>
        <taxon>Metazoa</taxon>
        <taxon>Ecdysozoa</taxon>
        <taxon>Arthropoda</taxon>
        <taxon>Hexapoda</taxon>
        <taxon>Insecta</taxon>
        <taxon>Pterygota</taxon>
        <taxon>Neoptera</taxon>
        <taxon>Paraneoptera</taxon>
        <taxon>Psocodea</taxon>
        <taxon>Troctomorpha</taxon>
        <taxon>Phthiraptera</taxon>
        <taxon>Amblycera</taxon>
        <taxon>Menoponidae</taxon>
        <taxon>Menopon</taxon>
    </lineage>
</organism>
<sequence>MARRRDPCSYELPCRDATVTTEKKIRRKYNPNESLVVDALPRDITYSFMPPAYYAKGYRIIPTYKKQFDYTEMRKLLFLEDSELAGKWKKLRARLPYPETRVVDLPGTRDLHYKNYCLRSLNPISAMSWRKSIVSPYSITREELYSGCEENKRFL</sequence>
<dbReference type="EMBL" id="JARGDH010000001">
    <property type="protein sequence ID" value="KAL0278878.1"/>
    <property type="molecule type" value="Genomic_DNA"/>
</dbReference>
<name>A0AAW2IAJ1_9NEOP</name>
<dbReference type="AlphaFoldDB" id="A0AAW2IAJ1"/>
<comment type="caution">
    <text evidence="1">The sequence shown here is derived from an EMBL/GenBank/DDBJ whole genome shotgun (WGS) entry which is preliminary data.</text>
</comment>
<protein>
    <submittedName>
        <fullName evidence="1">Uncharacterized protein</fullName>
    </submittedName>
</protein>
<evidence type="ECO:0000313" key="1">
    <source>
        <dbReference type="EMBL" id="KAL0278878.1"/>
    </source>
</evidence>
<proteinExistence type="predicted"/>
<reference evidence="1" key="1">
    <citation type="journal article" date="2024" name="Gigascience">
        <title>Chromosome-level genome of the poultry shaft louse Menopon gallinae provides insight into the host-switching and adaptive evolution of parasitic lice.</title>
        <authorList>
            <person name="Xu Y."/>
            <person name="Ma L."/>
            <person name="Liu S."/>
            <person name="Liang Y."/>
            <person name="Liu Q."/>
            <person name="He Z."/>
            <person name="Tian L."/>
            <person name="Duan Y."/>
            <person name="Cai W."/>
            <person name="Li H."/>
            <person name="Song F."/>
        </authorList>
    </citation>
    <scope>NUCLEOTIDE SEQUENCE</scope>
    <source>
        <strain evidence="1">Cailab_2023a</strain>
    </source>
</reference>
<accession>A0AAW2IAJ1</accession>
<gene>
    <name evidence="1" type="ORF">PYX00_000556</name>
</gene>